<accession>A0ABP6F716</accession>
<gene>
    <name evidence="1" type="ORF">GCM10009864_68810</name>
</gene>
<evidence type="ECO:0000313" key="1">
    <source>
        <dbReference type="EMBL" id="GAA2685575.1"/>
    </source>
</evidence>
<proteinExistence type="predicted"/>
<keyword evidence="2" id="KW-1185">Reference proteome</keyword>
<sequence length="58" mass="6286">MRDDRLERGRCAGQAASFAGRIARADQTGIDGPQVNEAGLEAARRWFADQGADRDGDH</sequence>
<dbReference type="EMBL" id="BAAARK010000036">
    <property type="protein sequence ID" value="GAA2685575.1"/>
    <property type="molecule type" value="Genomic_DNA"/>
</dbReference>
<reference evidence="2" key="1">
    <citation type="journal article" date="2019" name="Int. J. Syst. Evol. Microbiol.">
        <title>The Global Catalogue of Microorganisms (GCM) 10K type strain sequencing project: providing services to taxonomists for standard genome sequencing and annotation.</title>
        <authorList>
            <consortium name="The Broad Institute Genomics Platform"/>
            <consortium name="The Broad Institute Genome Sequencing Center for Infectious Disease"/>
            <person name="Wu L."/>
            <person name="Ma J."/>
        </authorList>
    </citation>
    <scope>NUCLEOTIDE SEQUENCE [LARGE SCALE GENOMIC DNA]</scope>
    <source>
        <strain evidence="2">JCM 16374</strain>
    </source>
</reference>
<comment type="caution">
    <text evidence="1">The sequence shown here is derived from an EMBL/GenBank/DDBJ whole genome shotgun (WGS) entry which is preliminary data.</text>
</comment>
<evidence type="ECO:0000313" key="2">
    <source>
        <dbReference type="Proteomes" id="UP001500994"/>
    </source>
</evidence>
<name>A0ABP6F716_9ACTN</name>
<organism evidence="1 2">
    <name type="scientific">Streptomyces lunalinharesii</name>
    <dbReference type="NCBI Taxonomy" id="333384"/>
    <lineage>
        <taxon>Bacteria</taxon>
        <taxon>Bacillati</taxon>
        <taxon>Actinomycetota</taxon>
        <taxon>Actinomycetes</taxon>
        <taxon>Kitasatosporales</taxon>
        <taxon>Streptomycetaceae</taxon>
        <taxon>Streptomyces</taxon>
    </lineage>
</organism>
<protein>
    <submittedName>
        <fullName evidence="1">Uncharacterized protein</fullName>
    </submittedName>
</protein>
<dbReference type="Proteomes" id="UP001500994">
    <property type="component" value="Unassembled WGS sequence"/>
</dbReference>